<dbReference type="PROSITE" id="PS51764">
    <property type="entry name" value="GH26"/>
    <property type="match status" value="1"/>
</dbReference>
<evidence type="ECO:0000313" key="5">
    <source>
        <dbReference type="Proteomes" id="UP000664859"/>
    </source>
</evidence>
<comment type="caution">
    <text evidence="4">The sequence shown here is derived from an EMBL/GenBank/DDBJ whole genome shotgun (WGS) entry which is preliminary data.</text>
</comment>
<reference evidence="4" key="1">
    <citation type="submission" date="2021-02" db="EMBL/GenBank/DDBJ databases">
        <title>First Annotated Genome of the Yellow-green Alga Tribonema minus.</title>
        <authorList>
            <person name="Mahan K.M."/>
        </authorList>
    </citation>
    <scope>NUCLEOTIDE SEQUENCE</scope>
    <source>
        <strain evidence="4">UTEX B ZZ1240</strain>
    </source>
</reference>
<protein>
    <recommendedName>
        <fullName evidence="3">GH26 domain-containing protein</fullName>
    </recommendedName>
</protein>
<dbReference type="AlphaFoldDB" id="A0A836CNH6"/>
<name>A0A836CNH6_9STRA</name>
<accession>A0A836CNH6</accession>
<dbReference type="GO" id="GO:0004553">
    <property type="term" value="F:hydrolase activity, hydrolyzing O-glycosyl compounds"/>
    <property type="evidence" value="ECO:0007669"/>
    <property type="project" value="InterPro"/>
</dbReference>
<dbReference type="InterPro" id="IPR022790">
    <property type="entry name" value="GH26_dom"/>
</dbReference>
<evidence type="ECO:0000313" key="4">
    <source>
        <dbReference type="EMBL" id="KAG5193045.1"/>
    </source>
</evidence>
<dbReference type="Proteomes" id="UP000664859">
    <property type="component" value="Unassembled WGS sequence"/>
</dbReference>
<dbReference type="InterPro" id="IPR017853">
    <property type="entry name" value="GH"/>
</dbReference>
<dbReference type="EMBL" id="JAFCMP010000001">
    <property type="protein sequence ID" value="KAG5193045.1"/>
    <property type="molecule type" value="Genomic_DNA"/>
</dbReference>
<keyword evidence="1" id="KW-0378">Hydrolase</keyword>
<sequence length="958" mass="104102">MQHGAPYHQHTHGASDHFTTHASADIAAHYCASNGTAHCATVCATDCAAHRATDFASHCASNDTAHCATDCAAHCGASHQQAYGDADVSSGDACASDAEAQHRAANAAAHCETGGSRLRAGHAQRGLHGVLPHRCVQQHLRRHRLRHAPRRLAQLLRQRHRDPEPSVRQLRGAVLPGSCNEPAHWSSDYECAHGTAHSRASDCETDGGAERCAFGCAYGSAQRSSHYSCTHSLTPPYFNRTCDSCAHGGTDDGDSDGHADSHANHGADHGYANGAAHYSDVHRNAHSTAYIIQANERADGGSFQRADRGTHGRSDHRHAYLHTHRGAVRCADVRGRRHVRARHPELFTSRRAPWARPLRRRRRRRLRRQLADDYADGYADGYADSYANGHADCYADSYADYCRAHRRVHGGAHACGVDGDAHCRSRRSNGAAVCCPVTACSGKCGGTGCETLPGGYYNCCSSGVTGLGRSCDLNESPCTMTPTPVPTAVPTQVLPVVTHMSADCTQPRRRRRRTQRVRAASLNSDGKACCPVTCGLCGGSTCATLPGGASNCCAGSILATPRICDAYQAPYWRNSSTPAPTSLPPDSALVRRSTLVAILPGVPLNFTQREAAYNVSLGGVLVYHRVQGVPLNFTQREAAYNVLLGGVLVYQRVQNLKMSQISKYLDMGVQGQLVLEFLDSYSNLQLHGACAACRAVANGTYDLYLYNFARDARADGRRFGIRPLHEFNGERCCSDALRLLSQQYARAVCTFIAGGDTMSRRRATNAIATAAIARRPRGDWYPWGIYRAGNGDISVFIAAFRHVVTLFRSVGTPAYYQLSYNNKNANGITTPLAAFHSGDDYVDQVCVSVYNFATTTSSKSFGSLFADTYYQLTSITRKPLCIAEMGSTGYYGDKTDWITAAWDALAIRFVNVTTVNWFPENQYYTTPEQDLDFNTPDEVNAWVNGYRYFQSVTAPNGQ</sequence>
<keyword evidence="5" id="KW-1185">Reference proteome</keyword>
<keyword evidence="2" id="KW-0326">Glycosidase</keyword>
<gene>
    <name evidence="4" type="ORF">JKP88DRAFT_291773</name>
</gene>
<evidence type="ECO:0000256" key="2">
    <source>
        <dbReference type="ARBA" id="ARBA00023295"/>
    </source>
</evidence>
<proteinExistence type="predicted"/>
<organism evidence="4 5">
    <name type="scientific">Tribonema minus</name>
    <dbReference type="NCBI Taxonomy" id="303371"/>
    <lineage>
        <taxon>Eukaryota</taxon>
        <taxon>Sar</taxon>
        <taxon>Stramenopiles</taxon>
        <taxon>Ochrophyta</taxon>
        <taxon>PX clade</taxon>
        <taxon>Xanthophyceae</taxon>
        <taxon>Tribonematales</taxon>
        <taxon>Tribonemataceae</taxon>
        <taxon>Tribonema</taxon>
    </lineage>
</organism>
<evidence type="ECO:0000256" key="1">
    <source>
        <dbReference type="ARBA" id="ARBA00022801"/>
    </source>
</evidence>
<dbReference type="SUPFAM" id="SSF51445">
    <property type="entry name" value="(Trans)glycosidases"/>
    <property type="match status" value="1"/>
</dbReference>
<feature type="domain" description="GH26" evidence="3">
    <location>
        <begin position="579"/>
        <end position="946"/>
    </location>
</feature>
<evidence type="ECO:0000259" key="3">
    <source>
        <dbReference type="PROSITE" id="PS51764"/>
    </source>
</evidence>
<dbReference type="Gene3D" id="3.20.20.80">
    <property type="entry name" value="Glycosidases"/>
    <property type="match status" value="1"/>
</dbReference>